<organism evidence="1 2">
    <name type="scientific">Ceratosolen solmsi marchali</name>
    <dbReference type="NCBI Taxonomy" id="326594"/>
    <lineage>
        <taxon>Eukaryota</taxon>
        <taxon>Metazoa</taxon>
        <taxon>Ecdysozoa</taxon>
        <taxon>Arthropoda</taxon>
        <taxon>Hexapoda</taxon>
        <taxon>Insecta</taxon>
        <taxon>Pterygota</taxon>
        <taxon>Neoptera</taxon>
        <taxon>Endopterygota</taxon>
        <taxon>Hymenoptera</taxon>
        <taxon>Apocrita</taxon>
        <taxon>Proctotrupomorpha</taxon>
        <taxon>Chalcidoidea</taxon>
        <taxon>Agaonidae</taxon>
        <taxon>Agaoninae</taxon>
        <taxon>Ceratosolen</taxon>
    </lineage>
</organism>
<sequence length="269" mass="31917">MSRKVAVQCQCMNKVLQDISRESLELEDGIIDVKRIFSSEYNLARKDQLLSPRRSTSEPNIQYSVDYDDLCGPWPSPDHPTYKQYDDVLLKPMLCTWKFITIEDMKCMRQHLFDKNAIKSIIERKLPDDNVLFKGKNNKEIFLSFAWEIFKYMRDDGFSGKGISSILGLFYFTHRFFLSNSWRSAHETYAFFKDGLELHSVLNPPESDMIFNFSECDKLLDMFRSLYIQKLELVRLVYIPNYKLIFKLRKHNMEYSKESLVLQNSRMQI</sequence>
<protein>
    <submittedName>
        <fullName evidence="2">Uncharacterized protein LOC105368669</fullName>
    </submittedName>
</protein>
<dbReference type="InterPro" id="IPR032727">
    <property type="entry name" value="CLAMP"/>
</dbReference>
<dbReference type="RefSeq" id="XP_011506038.1">
    <property type="nucleotide sequence ID" value="XM_011507736.1"/>
</dbReference>
<dbReference type="KEGG" id="csol:105368669"/>
<keyword evidence="1" id="KW-1185">Reference proteome</keyword>
<reference evidence="2" key="1">
    <citation type="submission" date="2025-08" db="UniProtKB">
        <authorList>
            <consortium name="RefSeq"/>
        </authorList>
    </citation>
    <scope>IDENTIFICATION</scope>
</reference>
<evidence type="ECO:0000313" key="2">
    <source>
        <dbReference type="RefSeq" id="XP_011506038.1"/>
    </source>
</evidence>
<name>A0AAJ6YX54_9HYME</name>
<dbReference type="AlphaFoldDB" id="A0AAJ6YX54"/>
<dbReference type="Proteomes" id="UP000695007">
    <property type="component" value="Unplaced"/>
</dbReference>
<proteinExistence type="predicted"/>
<dbReference type="Pfam" id="PF14769">
    <property type="entry name" value="CLAMP"/>
    <property type="match status" value="1"/>
</dbReference>
<accession>A0AAJ6YX54</accession>
<dbReference type="GeneID" id="105368669"/>
<evidence type="ECO:0000313" key="1">
    <source>
        <dbReference type="Proteomes" id="UP000695007"/>
    </source>
</evidence>
<gene>
    <name evidence="2" type="primary">LOC105368669</name>
</gene>